<dbReference type="EMBL" id="LGRX02034267">
    <property type="protein sequence ID" value="KAK3238292.1"/>
    <property type="molecule type" value="Genomic_DNA"/>
</dbReference>
<dbReference type="PANTHER" id="PTHR35580">
    <property type="entry name" value="CELL SURFACE GLYCOPROTEIN (S-LAYER PROTEIN)-LIKE PROTEIN"/>
    <property type="match status" value="1"/>
</dbReference>
<keyword evidence="1" id="KW-1133">Transmembrane helix</keyword>
<dbReference type="InterPro" id="IPR010620">
    <property type="entry name" value="SBBP_repeat"/>
</dbReference>
<name>A0AAE0BKS3_9CHLO</name>
<proteinExistence type="predicted"/>
<keyword evidence="1" id="KW-0812">Transmembrane</keyword>
<keyword evidence="1" id="KW-0472">Membrane</keyword>
<evidence type="ECO:0000256" key="1">
    <source>
        <dbReference type="SAM" id="Phobius"/>
    </source>
</evidence>
<feature type="transmembrane region" description="Helical" evidence="1">
    <location>
        <begin position="564"/>
        <end position="587"/>
    </location>
</feature>
<sequence>MSNSNEADAVGTSQLVISQHPLEHAISQHPLELVISQHPLVLVISQHPLELGLACGSWVKEEGGARSRAGPARLCSSSEPTQRAAHAAHSSGFSIFEGGAKIDGRDCTKECTDGRDCTKECTDGRDCTKECTDGAEQCRTGRWRRYSVAVERSTGDVVMVGRFRDTHFAFGGVTLVNTWFALIGSEQEEEIHRNRTTDVFVMKVSREGTVRWGLGWGVASDHAYGVAVTENGSVYVAGGFMSERFRIAEDLVLRTKFSETCGEEHCTEDRDDEDAFLAKVSSGGSVLWGIEGGGLGTDLARTVAVGLGEDPDVFVGGTFTDHATFGGDPLVGAGHTDAFLTKVSALGTMVWTHQAGGVEYDYGRGVAVDIEGDVYLTGHYSRTGTFGLGHVLTSSSLDHDDSFIMKVRSSGTLDFAISGGGAGMDRGTAAAAANHAAGGHSLFIVGWFNSSEGMSTLEDTMAAIASTVDAEDVDIGFIHQGADQGTMRVSAQVTLNTTEEADAYLASVRSIGVTTFTEDVYWDPPLGPPVLIDARIRDPVIAYEPPSPPEESTSSDDESRSFEYVVIGGLLVIGLGGFAGGGACYLYHRAHGTSMDVILHPSVGPKGKVFPQDSGLDLDITAAPEAMEIVKKEEGSS</sequence>
<dbReference type="Pfam" id="PF06739">
    <property type="entry name" value="SBBP"/>
    <property type="match status" value="1"/>
</dbReference>
<comment type="caution">
    <text evidence="2">The sequence shown here is derived from an EMBL/GenBank/DDBJ whole genome shotgun (WGS) entry which is preliminary data.</text>
</comment>
<evidence type="ECO:0000313" key="2">
    <source>
        <dbReference type="EMBL" id="KAK3238292.1"/>
    </source>
</evidence>
<protein>
    <submittedName>
        <fullName evidence="2">Uncharacterized protein</fullName>
    </submittedName>
</protein>
<dbReference type="Proteomes" id="UP001190700">
    <property type="component" value="Unassembled WGS sequence"/>
</dbReference>
<gene>
    <name evidence="2" type="ORF">CYMTET_51687</name>
</gene>
<dbReference type="PANTHER" id="PTHR35580:SF1">
    <property type="entry name" value="PHYTASE-LIKE DOMAIN-CONTAINING PROTEIN"/>
    <property type="match status" value="1"/>
</dbReference>
<keyword evidence="3" id="KW-1185">Reference proteome</keyword>
<organism evidence="2 3">
    <name type="scientific">Cymbomonas tetramitiformis</name>
    <dbReference type="NCBI Taxonomy" id="36881"/>
    <lineage>
        <taxon>Eukaryota</taxon>
        <taxon>Viridiplantae</taxon>
        <taxon>Chlorophyta</taxon>
        <taxon>Pyramimonadophyceae</taxon>
        <taxon>Pyramimonadales</taxon>
        <taxon>Pyramimonadaceae</taxon>
        <taxon>Cymbomonas</taxon>
    </lineage>
</organism>
<dbReference type="AlphaFoldDB" id="A0AAE0BKS3"/>
<evidence type="ECO:0000313" key="3">
    <source>
        <dbReference type="Proteomes" id="UP001190700"/>
    </source>
</evidence>
<dbReference type="InterPro" id="IPR052918">
    <property type="entry name" value="Motility_Chemotaxis_Reg"/>
</dbReference>
<accession>A0AAE0BKS3</accession>
<reference evidence="2 3" key="1">
    <citation type="journal article" date="2015" name="Genome Biol. Evol.">
        <title>Comparative Genomics of a Bacterivorous Green Alga Reveals Evolutionary Causalities and Consequences of Phago-Mixotrophic Mode of Nutrition.</title>
        <authorList>
            <person name="Burns J.A."/>
            <person name="Paasch A."/>
            <person name="Narechania A."/>
            <person name="Kim E."/>
        </authorList>
    </citation>
    <scope>NUCLEOTIDE SEQUENCE [LARGE SCALE GENOMIC DNA]</scope>
    <source>
        <strain evidence="2 3">PLY_AMNH</strain>
    </source>
</reference>